<keyword evidence="10 12" id="KW-0472">Membrane</keyword>
<feature type="compositionally biased region" description="Basic and acidic residues" evidence="11">
    <location>
        <begin position="290"/>
        <end position="305"/>
    </location>
</feature>
<comment type="subcellular location">
    <subcellularLocation>
        <location evidence="1">Membrane</location>
    </subcellularLocation>
</comment>
<dbReference type="InterPro" id="IPR050994">
    <property type="entry name" value="At_inactive_RLKs"/>
</dbReference>
<evidence type="ECO:0000256" key="8">
    <source>
        <dbReference type="ARBA" id="ARBA00022840"/>
    </source>
</evidence>
<keyword evidence="3" id="KW-0433">Leucine-rich repeat</keyword>
<evidence type="ECO:0000313" key="15">
    <source>
        <dbReference type="Proteomes" id="UP000541444"/>
    </source>
</evidence>
<dbReference type="GO" id="GO:0004672">
    <property type="term" value="F:protein kinase activity"/>
    <property type="evidence" value="ECO:0007669"/>
    <property type="project" value="InterPro"/>
</dbReference>
<dbReference type="PANTHER" id="PTHR48010:SF76">
    <property type="entry name" value="INACTIVE RECEPTOR KINASE RLK902-RELATED"/>
    <property type="match status" value="1"/>
</dbReference>
<organism evidence="14 15">
    <name type="scientific">Kingdonia uniflora</name>
    <dbReference type="NCBI Taxonomy" id="39325"/>
    <lineage>
        <taxon>Eukaryota</taxon>
        <taxon>Viridiplantae</taxon>
        <taxon>Streptophyta</taxon>
        <taxon>Embryophyta</taxon>
        <taxon>Tracheophyta</taxon>
        <taxon>Spermatophyta</taxon>
        <taxon>Magnoliopsida</taxon>
        <taxon>Ranunculales</taxon>
        <taxon>Circaeasteraceae</taxon>
        <taxon>Kingdonia</taxon>
    </lineage>
</organism>
<name>A0A7J7LPQ3_9MAGN</name>
<dbReference type="OrthoDB" id="652551at2759"/>
<evidence type="ECO:0000259" key="13">
    <source>
        <dbReference type="PROSITE" id="PS50011"/>
    </source>
</evidence>
<keyword evidence="8" id="KW-0067">ATP-binding</keyword>
<evidence type="ECO:0000256" key="11">
    <source>
        <dbReference type="SAM" id="MobiDB-lite"/>
    </source>
</evidence>
<protein>
    <recommendedName>
        <fullName evidence="13">Protein kinase domain-containing protein</fullName>
    </recommendedName>
</protein>
<evidence type="ECO:0000256" key="5">
    <source>
        <dbReference type="ARBA" id="ARBA00022729"/>
    </source>
</evidence>
<accession>A0A7J7LPQ3</accession>
<dbReference type="InterPro" id="IPR001611">
    <property type="entry name" value="Leu-rich_rpt"/>
</dbReference>
<dbReference type="Pfam" id="PF00560">
    <property type="entry name" value="LRR_1"/>
    <property type="match status" value="3"/>
</dbReference>
<dbReference type="PROSITE" id="PS50011">
    <property type="entry name" value="PROTEIN_KINASE_DOM"/>
    <property type="match status" value="1"/>
</dbReference>
<dbReference type="GO" id="GO:0005524">
    <property type="term" value="F:ATP binding"/>
    <property type="evidence" value="ECO:0007669"/>
    <property type="project" value="UniProtKB-KW"/>
</dbReference>
<proteinExistence type="predicted"/>
<dbReference type="FunFam" id="3.80.10.10:FF:000234">
    <property type="entry name" value="Probable inactive receptor kinase RLK902"/>
    <property type="match status" value="1"/>
</dbReference>
<dbReference type="Gene3D" id="3.80.10.10">
    <property type="entry name" value="Ribonuclease Inhibitor"/>
    <property type="match status" value="2"/>
</dbReference>
<dbReference type="Gene3D" id="1.10.510.10">
    <property type="entry name" value="Transferase(Phosphotransferase) domain 1"/>
    <property type="match status" value="1"/>
</dbReference>
<comment type="caution">
    <text evidence="14">The sequence shown here is derived from an EMBL/GenBank/DDBJ whole genome shotgun (WGS) entry which is preliminary data.</text>
</comment>
<dbReference type="InterPro" id="IPR001245">
    <property type="entry name" value="Ser-Thr/Tyr_kinase_cat_dom"/>
</dbReference>
<dbReference type="InterPro" id="IPR011009">
    <property type="entry name" value="Kinase-like_dom_sf"/>
</dbReference>
<dbReference type="Gene3D" id="3.30.200.20">
    <property type="entry name" value="Phosphorylase Kinase, domain 1"/>
    <property type="match status" value="1"/>
</dbReference>
<dbReference type="Pfam" id="PF08263">
    <property type="entry name" value="LRRNT_2"/>
    <property type="match status" value="1"/>
</dbReference>
<feature type="transmembrane region" description="Helical" evidence="12">
    <location>
        <begin position="12"/>
        <end position="28"/>
    </location>
</feature>
<feature type="region of interest" description="Disordered" evidence="11">
    <location>
        <begin position="279"/>
        <end position="305"/>
    </location>
</feature>
<dbReference type="InterPro" id="IPR000719">
    <property type="entry name" value="Prot_kinase_dom"/>
</dbReference>
<dbReference type="FunFam" id="1.10.510.10:FF:000095">
    <property type="entry name" value="protein STRUBBELIG-RECEPTOR FAMILY 8"/>
    <property type="match status" value="1"/>
</dbReference>
<gene>
    <name evidence="14" type="ORF">GIB67_006137</name>
</gene>
<keyword evidence="5" id="KW-0732">Signal</keyword>
<dbReference type="PANTHER" id="PTHR48010">
    <property type="entry name" value="OS05G0588300 PROTEIN"/>
    <property type="match status" value="1"/>
</dbReference>
<sequence>MGFLPSQSLNTPFSLIIIITLLCFISPTKPDTLESSKLALLYFQTSLKALHLQWNKTQQTPCQWVGITCEGSHVITLRLPGVGLSGEIPLGIFGNLTRLRTVSLRSNGLSGQLPEDLSMCGDLRNLYLQGNKLSGEIPQSVYGLKNLVRLNLASNNFSGAVLRDINELVRLKTLYLESNGFSGEIPELVLPNLVQFNVSFNVFEGEIPARVQGMEADSFLGEENLLCGGPLRVCPRGKNQGKKKLSGGAIAGIVIGSVIGFLVVLGLVFVLCRRKRSGGSRSADIAPVKRPSEGELPRGTREKAKREIGNSPVIVNRLAFFGNGANRYFDLEDLLKASAEVLGNGRFGTGYKAVLDAGTVVAVKRLKNVSVPEKEFKEKIEVVGSMDHEHIVPLRAYYFSRDEKLLVYDYMPMGSLSALLHGGGFKDLHHLWFGSEVPPIVLIYFGAAYEHVGPTGSDHEKETAIILEEKNQNGVNDDSENGSGQSQNIATPIEVSEKVSSLPLERCMRIVPHDQGSGAFFVAVLKKLFDLPVVSENISNLNECSNVRLMGKRLGTGRSALELDSGERNRGSGRSPLNWETRCDIALGAARGIAYLHSRGRNVSHGNIKSSNILLTISYKACVSDFCLANIVGHSSTPNHAGGYRAPEITDGRKVSQKADIYSFGVVLLELLTGKVPIDSSLDEEDIVDLPRWVESVVNEDWTTEVFDLELLRYQNVEDEMVQLLQLAISCAAQFPDKRPPMSEVVGRIEEIYLSSLKEEQQDQLPDDLDDESSSLTNHL</sequence>
<feature type="domain" description="Protein kinase" evidence="13">
    <location>
        <begin position="336"/>
        <end position="754"/>
    </location>
</feature>
<evidence type="ECO:0000256" key="12">
    <source>
        <dbReference type="SAM" id="Phobius"/>
    </source>
</evidence>
<evidence type="ECO:0000256" key="4">
    <source>
        <dbReference type="ARBA" id="ARBA00022692"/>
    </source>
</evidence>
<evidence type="ECO:0000256" key="9">
    <source>
        <dbReference type="ARBA" id="ARBA00022989"/>
    </source>
</evidence>
<keyword evidence="2" id="KW-0597">Phosphoprotein</keyword>
<keyword evidence="7" id="KW-0547">Nucleotide-binding</keyword>
<dbReference type="EMBL" id="JACGCM010002114">
    <property type="protein sequence ID" value="KAF6144645.1"/>
    <property type="molecule type" value="Genomic_DNA"/>
</dbReference>
<keyword evidence="15" id="KW-1185">Reference proteome</keyword>
<evidence type="ECO:0000256" key="1">
    <source>
        <dbReference type="ARBA" id="ARBA00004370"/>
    </source>
</evidence>
<keyword evidence="6" id="KW-0677">Repeat</keyword>
<feature type="transmembrane region" description="Helical" evidence="12">
    <location>
        <begin position="245"/>
        <end position="271"/>
    </location>
</feature>
<evidence type="ECO:0000313" key="14">
    <source>
        <dbReference type="EMBL" id="KAF6144645.1"/>
    </source>
</evidence>
<keyword evidence="9 12" id="KW-1133">Transmembrane helix</keyword>
<dbReference type="SUPFAM" id="SSF56112">
    <property type="entry name" value="Protein kinase-like (PK-like)"/>
    <property type="match status" value="1"/>
</dbReference>
<dbReference type="SUPFAM" id="SSF52058">
    <property type="entry name" value="L domain-like"/>
    <property type="match status" value="1"/>
</dbReference>
<evidence type="ECO:0000256" key="3">
    <source>
        <dbReference type="ARBA" id="ARBA00022614"/>
    </source>
</evidence>
<dbReference type="Proteomes" id="UP000541444">
    <property type="component" value="Unassembled WGS sequence"/>
</dbReference>
<evidence type="ECO:0000256" key="6">
    <source>
        <dbReference type="ARBA" id="ARBA00022737"/>
    </source>
</evidence>
<keyword evidence="4 12" id="KW-0812">Transmembrane</keyword>
<evidence type="ECO:0000256" key="10">
    <source>
        <dbReference type="ARBA" id="ARBA00023136"/>
    </source>
</evidence>
<evidence type="ECO:0000256" key="7">
    <source>
        <dbReference type="ARBA" id="ARBA00022741"/>
    </source>
</evidence>
<dbReference type="Pfam" id="PF07714">
    <property type="entry name" value="PK_Tyr_Ser-Thr"/>
    <property type="match status" value="1"/>
</dbReference>
<dbReference type="FunFam" id="3.30.200.20:FF:000307">
    <property type="entry name" value="pollen receptor-like kinase 1"/>
    <property type="match status" value="1"/>
</dbReference>
<reference evidence="14 15" key="1">
    <citation type="journal article" date="2020" name="IScience">
        <title>Genome Sequencing of the Endangered Kingdonia uniflora (Circaeasteraceae, Ranunculales) Reveals Potential Mechanisms of Evolutionary Specialization.</title>
        <authorList>
            <person name="Sun Y."/>
            <person name="Deng T."/>
            <person name="Zhang A."/>
            <person name="Moore M.J."/>
            <person name="Landis J.B."/>
            <person name="Lin N."/>
            <person name="Zhang H."/>
            <person name="Zhang X."/>
            <person name="Huang J."/>
            <person name="Zhang X."/>
            <person name="Sun H."/>
            <person name="Wang H."/>
        </authorList>
    </citation>
    <scope>NUCLEOTIDE SEQUENCE [LARGE SCALE GENOMIC DNA]</scope>
    <source>
        <strain evidence="14">TB1705</strain>
        <tissue evidence="14">Leaf</tissue>
    </source>
</reference>
<feature type="region of interest" description="Disordered" evidence="11">
    <location>
        <begin position="760"/>
        <end position="780"/>
    </location>
</feature>
<dbReference type="GO" id="GO:0016020">
    <property type="term" value="C:membrane"/>
    <property type="evidence" value="ECO:0007669"/>
    <property type="project" value="UniProtKB-SubCell"/>
</dbReference>
<evidence type="ECO:0000256" key="2">
    <source>
        <dbReference type="ARBA" id="ARBA00022553"/>
    </source>
</evidence>
<dbReference type="InterPro" id="IPR032675">
    <property type="entry name" value="LRR_dom_sf"/>
</dbReference>
<dbReference type="AlphaFoldDB" id="A0A7J7LPQ3"/>
<dbReference type="InterPro" id="IPR013210">
    <property type="entry name" value="LRR_N_plant-typ"/>
</dbReference>